<keyword evidence="2" id="KW-1185">Reference proteome</keyword>
<comment type="caution">
    <text evidence="1">The sequence shown here is derived from an EMBL/GenBank/DDBJ whole genome shotgun (WGS) entry which is preliminary data.</text>
</comment>
<proteinExistence type="predicted"/>
<reference evidence="1 2" key="1">
    <citation type="journal article" date="2022" name="Plant J.">
        <title>Chromosome-level genome of Camellia lanceoleosa provides a valuable resource for understanding genome evolution and self-incompatibility.</title>
        <authorList>
            <person name="Gong W."/>
            <person name="Xiao S."/>
            <person name="Wang L."/>
            <person name="Liao Z."/>
            <person name="Chang Y."/>
            <person name="Mo W."/>
            <person name="Hu G."/>
            <person name="Li W."/>
            <person name="Zhao G."/>
            <person name="Zhu H."/>
            <person name="Hu X."/>
            <person name="Ji K."/>
            <person name="Xiang X."/>
            <person name="Song Q."/>
            <person name="Yuan D."/>
            <person name="Jin S."/>
            <person name="Zhang L."/>
        </authorList>
    </citation>
    <scope>NUCLEOTIDE SEQUENCE [LARGE SCALE GENOMIC DNA]</scope>
    <source>
        <strain evidence="1">SQ_2022a</strain>
    </source>
</reference>
<organism evidence="1 2">
    <name type="scientific">Camellia lanceoleosa</name>
    <dbReference type="NCBI Taxonomy" id="1840588"/>
    <lineage>
        <taxon>Eukaryota</taxon>
        <taxon>Viridiplantae</taxon>
        <taxon>Streptophyta</taxon>
        <taxon>Embryophyta</taxon>
        <taxon>Tracheophyta</taxon>
        <taxon>Spermatophyta</taxon>
        <taxon>Magnoliopsida</taxon>
        <taxon>eudicotyledons</taxon>
        <taxon>Gunneridae</taxon>
        <taxon>Pentapetalae</taxon>
        <taxon>asterids</taxon>
        <taxon>Ericales</taxon>
        <taxon>Theaceae</taxon>
        <taxon>Camellia</taxon>
    </lineage>
</organism>
<accession>A0ACC0FYR2</accession>
<sequence>MENRTVVEEEIMVGFDDEALTVKEQLAGGKKQLHIISIVGMPGLDSRHLVLPNLEFLRHLQTLKLHNLSLLKSTDLRGVKFPVNIKRLTLKYTGIKWDEMSILGLLLPNLELLKLESNAAWELKWETIDGGFHRLKFLKLIRLNLEQWITCSSHFPSLQHLSLEMCAYLEEIPSCLGDIFTLQIIEVATCHPYAEESVRKIKEEQESIGNSWLKVMIDNTLVYGDL</sequence>
<dbReference type="Proteomes" id="UP001060215">
    <property type="component" value="Chromosome 12"/>
</dbReference>
<dbReference type="EMBL" id="CM045769">
    <property type="protein sequence ID" value="KAI7993704.1"/>
    <property type="molecule type" value="Genomic_DNA"/>
</dbReference>
<protein>
    <submittedName>
        <fullName evidence="1">Uncharacterized protein</fullName>
    </submittedName>
</protein>
<gene>
    <name evidence="1" type="ORF">LOK49_LG11G00395</name>
</gene>
<name>A0ACC0FYR2_9ERIC</name>
<evidence type="ECO:0000313" key="1">
    <source>
        <dbReference type="EMBL" id="KAI7993704.1"/>
    </source>
</evidence>
<evidence type="ECO:0000313" key="2">
    <source>
        <dbReference type="Proteomes" id="UP001060215"/>
    </source>
</evidence>